<dbReference type="Proteomes" id="UP000692954">
    <property type="component" value="Unassembled WGS sequence"/>
</dbReference>
<feature type="domain" description="LITAF" evidence="7">
    <location>
        <begin position="64"/>
        <end position="147"/>
    </location>
</feature>
<gene>
    <name evidence="8" type="ORF">PSON_ATCC_30995.1.T0340151</name>
</gene>
<keyword evidence="3" id="KW-0479">Metal-binding</keyword>
<proteinExistence type="inferred from homology"/>
<comment type="caution">
    <text evidence="8">The sequence shown here is derived from an EMBL/GenBank/DDBJ whole genome shotgun (WGS) entry which is preliminary data.</text>
</comment>
<evidence type="ECO:0000256" key="5">
    <source>
        <dbReference type="ARBA" id="ARBA00023136"/>
    </source>
</evidence>
<evidence type="ECO:0000256" key="1">
    <source>
        <dbReference type="ARBA" id="ARBA00004170"/>
    </source>
</evidence>
<dbReference type="AlphaFoldDB" id="A0A8S1MHA1"/>
<evidence type="ECO:0000313" key="9">
    <source>
        <dbReference type="Proteomes" id="UP000692954"/>
    </source>
</evidence>
<comment type="subcellular location">
    <subcellularLocation>
        <location evidence="1">Membrane</location>
        <topology evidence="1">Peripheral membrane protein</topology>
    </subcellularLocation>
</comment>
<keyword evidence="6" id="KW-1133">Transmembrane helix</keyword>
<accession>A0A8S1MHA1</accession>
<keyword evidence="4" id="KW-0862">Zinc</keyword>
<dbReference type="SMART" id="SM00714">
    <property type="entry name" value="LITAF"/>
    <property type="match status" value="1"/>
</dbReference>
<evidence type="ECO:0000259" key="7">
    <source>
        <dbReference type="PROSITE" id="PS51837"/>
    </source>
</evidence>
<evidence type="ECO:0000256" key="2">
    <source>
        <dbReference type="ARBA" id="ARBA00005975"/>
    </source>
</evidence>
<dbReference type="InterPro" id="IPR006629">
    <property type="entry name" value="LITAF"/>
</dbReference>
<dbReference type="PANTHER" id="PTHR23292">
    <property type="entry name" value="LIPOPOLYSACCHARIDE-INDUCED TUMOR NECROSIS FACTOR-ALPHA FACTOR"/>
    <property type="match status" value="1"/>
</dbReference>
<evidence type="ECO:0000256" key="6">
    <source>
        <dbReference type="SAM" id="Phobius"/>
    </source>
</evidence>
<evidence type="ECO:0000256" key="4">
    <source>
        <dbReference type="ARBA" id="ARBA00022833"/>
    </source>
</evidence>
<comment type="similarity">
    <text evidence="2">Belongs to the CDIP1/LITAF family.</text>
</comment>
<keyword evidence="5 6" id="KW-0472">Membrane</keyword>
<feature type="transmembrane region" description="Helical" evidence="6">
    <location>
        <begin position="105"/>
        <end position="125"/>
    </location>
</feature>
<protein>
    <recommendedName>
        <fullName evidence="7">LITAF domain-containing protein</fullName>
    </recommendedName>
</protein>
<dbReference type="PANTHER" id="PTHR23292:SF6">
    <property type="entry name" value="FI16602P1-RELATED"/>
    <property type="match status" value="1"/>
</dbReference>
<dbReference type="GO" id="GO:0016020">
    <property type="term" value="C:membrane"/>
    <property type="evidence" value="ECO:0007669"/>
    <property type="project" value="UniProtKB-SubCell"/>
</dbReference>
<reference evidence="8" key="1">
    <citation type="submission" date="2021-01" db="EMBL/GenBank/DDBJ databases">
        <authorList>
            <consortium name="Genoscope - CEA"/>
            <person name="William W."/>
        </authorList>
    </citation>
    <scope>NUCLEOTIDE SEQUENCE</scope>
</reference>
<dbReference type="GO" id="GO:0008270">
    <property type="term" value="F:zinc ion binding"/>
    <property type="evidence" value="ECO:0007669"/>
    <property type="project" value="TreeGrafter"/>
</dbReference>
<dbReference type="PROSITE" id="PS51837">
    <property type="entry name" value="LITAF"/>
    <property type="match status" value="1"/>
</dbReference>
<keyword evidence="9" id="KW-1185">Reference proteome</keyword>
<dbReference type="InterPro" id="IPR037519">
    <property type="entry name" value="LITAF_fam"/>
</dbReference>
<name>A0A8S1MHA1_9CILI</name>
<evidence type="ECO:0000313" key="8">
    <source>
        <dbReference type="EMBL" id="CAD8076046.1"/>
    </source>
</evidence>
<keyword evidence="6" id="KW-0812">Transmembrane</keyword>
<dbReference type="Pfam" id="PF10601">
    <property type="entry name" value="zf-LITAF-like"/>
    <property type="match status" value="1"/>
</dbReference>
<organism evidence="8 9">
    <name type="scientific">Paramecium sonneborni</name>
    <dbReference type="NCBI Taxonomy" id="65129"/>
    <lineage>
        <taxon>Eukaryota</taxon>
        <taxon>Sar</taxon>
        <taxon>Alveolata</taxon>
        <taxon>Ciliophora</taxon>
        <taxon>Intramacronucleata</taxon>
        <taxon>Oligohymenophorea</taxon>
        <taxon>Peniculida</taxon>
        <taxon>Parameciidae</taxon>
        <taxon>Paramecium</taxon>
    </lineage>
</organism>
<dbReference type="EMBL" id="CAJJDN010000034">
    <property type="protein sequence ID" value="CAD8076046.1"/>
    <property type="molecule type" value="Genomic_DNA"/>
</dbReference>
<evidence type="ECO:0000256" key="3">
    <source>
        <dbReference type="ARBA" id="ARBA00022723"/>
    </source>
</evidence>
<dbReference type="OrthoDB" id="291655at2759"/>
<sequence length="153" mass="17515">MTSKVHSQLNESDIQKVTYPDLADVRYDQNSEKVFIGIPTQNYYIQNGIPIPNGFLITPIYNNETPCTNVPFDAQGSIIPIQIQCKYCRKVGTTIMHHKAGPQTWIVSFLLFIFFLPLFFLPFLLENCKDKVHYCPNCGQCVGKKKYKLCNSD</sequence>